<keyword evidence="2" id="KW-1185">Reference proteome</keyword>
<dbReference type="PANTHER" id="PTHR13391">
    <property type="entry name" value="MITOCHONDRIAL DISTRIBUTION REGULATOR MISATO"/>
    <property type="match status" value="1"/>
</dbReference>
<dbReference type="EMBL" id="VZTY01017612">
    <property type="protein sequence ID" value="NXU53317.1"/>
    <property type="molecule type" value="Genomic_DNA"/>
</dbReference>
<protein>
    <submittedName>
        <fullName evidence="1">MSTO1 protein</fullName>
    </submittedName>
</protein>
<accession>A0A7L3LGT6</accession>
<proteinExistence type="predicted"/>
<dbReference type="OrthoDB" id="271881at2759"/>
<feature type="non-terminal residue" evidence="1">
    <location>
        <position position="1"/>
    </location>
</feature>
<sequence>SGSVWVCDSQVVAAWASLPFPARPSSWLPDTLCAHPQAVPWKLLSPCGEVGGGCFAQSVVLRGISKQNPIRKPPPSSLHSCGSAEEALQHYLHTLYPGALSTSLLLEQPCPTRPPYPQFFSPLVNRQGFLLDRAPPHPSPAVESVPVLAALQSGPVLHPLLSGLYKDLQRVNLRRWSCFFSTGVEMADFQEALEELLTLAQCYKTELEADASEDEADSD</sequence>
<feature type="non-terminal residue" evidence="1">
    <location>
        <position position="219"/>
    </location>
</feature>
<dbReference type="Proteomes" id="UP000582182">
    <property type="component" value="Unassembled WGS sequence"/>
</dbReference>
<evidence type="ECO:0000313" key="1">
    <source>
        <dbReference type="EMBL" id="NXU53317.1"/>
    </source>
</evidence>
<dbReference type="GO" id="GO:0005739">
    <property type="term" value="C:mitochondrion"/>
    <property type="evidence" value="ECO:0007669"/>
    <property type="project" value="TreeGrafter"/>
</dbReference>
<comment type="caution">
    <text evidence="1">The sequence shown here is derived from an EMBL/GenBank/DDBJ whole genome shotgun (WGS) entry which is preliminary data.</text>
</comment>
<reference evidence="1 2" key="1">
    <citation type="submission" date="2019-09" db="EMBL/GenBank/DDBJ databases">
        <title>Bird 10,000 Genomes (B10K) Project - Family phase.</title>
        <authorList>
            <person name="Zhang G."/>
        </authorList>
    </citation>
    <scope>NUCLEOTIDE SEQUENCE [LARGE SCALE GENOMIC DNA]</scope>
    <source>
        <strain evidence="1">B10K-DU-029-46</strain>
    </source>
</reference>
<evidence type="ECO:0000313" key="2">
    <source>
        <dbReference type="Proteomes" id="UP000582182"/>
    </source>
</evidence>
<organism evidence="1 2">
    <name type="scientific">Turnix velox</name>
    <name type="common">Little buttonquail</name>
    <dbReference type="NCBI Taxonomy" id="2529409"/>
    <lineage>
        <taxon>Eukaryota</taxon>
        <taxon>Metazoa</taxon>
        <taxon>Chordata</taxon>
        <taxon>Craniata</taxon>
        <taxon>Vertebrata</taxon>
        <taxon>Euteleostomi</taxon>
        <taxon>Archelosauria</taxon>
        <taxon>Archosauria</taxon>
        <taxon>Dinosauria</taxon>
        <taxon>Saurischia</taxon>
        <taxon>Theropoda</taxon>
        <taxon>Coelurosauria</taxon>
        <taxon>Aves</taxon>
        <taxon>Neognathae</taxon>
        <taxon>Neoaves</taxon>
        <taxon>Charadriiformes</taxon>
        <taxon>Turnicidae</taxon>
        <taxon>Turnix</taxon>
    </lineage>
</organism>
<dbReference type="PANTHER" id="PTHR13391:SF0">
    <property type="entry name" value="PROTEIN MISATO HOMOLOG 1"/>
    <property type="match status" value="1"/>
</dbReference>
<dbReference type="GO" id="GO:0007005">
    <property type="term" value="P:mitochondrion organization"/>
    <property type="evidence" value="ECO:0007669"/>
    <property type="project" value="InterPro"/>
</dbReference>
<gene>
    <name evidence="1" type="primary">Msto1_0</name>
    <name evidence="1" type="ORF">TURVEL_R04883</name>
</gene>
<name>A0A7L3LGT6_9CHAR</name>
<dbReference type="AlphaFoldDB" id="A0A7L3LGT6"/>
<dbReference type="InterPro" id="IPR049942">
    <property type="entry name" value="DML1/Misato"/>
</dbReference>